<sequence length="110" mass="12685">MLVLIFLLPICGLGISFLINTLLPKAQFSGSDLLPIFFLPACSYITKMQHRPSFLPYGFLFFFILVVWITVEAAIKNKNLSLTKTLYDIWKYLSLCSVFWYIGLLFTMMV</sequence>
<dbReference type="InterPro" id="IPR024515">
    <property type="entry name" value="DUF3397"/>
</dbReference>
<dbReference type="AlphaFoldDB" id="I7J2Z8"/>
<evidence type="ECO:0008006" key="4">
    <source>
        <dbReference type="Google" id="ProtNLM"/>
    </source>
</evidence>
<dbReference type="Pfam" id="PF11877">
    <property type="entry name" value="DUF3397"/>
    <property type="match status" value="1"/>
</dbReference>
<feature type="transmembrane region" description="Helical" evidence="1">
    <location>
        <begin position="53"/>
        <end position="69"/>
    </location>
</feature>
<dbReference type="RefSeq" id="WP_008473367.1">
    <property type="nucleotide sequence ID" value="NZ_AYZO01000001.1"/>
</dbReference>
<evidence type="ECO:0000313" key="3">
    <source>
        <dbReference type="Proteomes" id="UP000009326"/>
    </source>
</evidence>
<evidence type="ECO:0000313" key="2">
    <source>
        <dbReference type="EMBL" id="CCI87202.1"/>
    </source>
</evidence>
<protein>
    <recommendedName>
        <fullName evidence="4">Integral membrane protein</fullName>
    </recommendedName>
</protein>
<dbReference type="Proteomes" id="UP000009326">
    <property type="component" value="Unassembled WGS sequence"/>
</dbReference>
<evidence type="ECO:0000256" key="1">
    <source>
        <dbReference type="SAM" id="Phobius"/>
    </source>
</evidence>
<dbReference type="OrthoDB" id="2325655at2"/>
<comment type="caution">
    <text evidence="2">The sequence shown here is derived from an EMBL/GenBank/DDBJ whole genome shotgun (WGS) entry which is preliminary data.</text>
</comment>
<keyword evidence="1" id="KW-1133">Transmembrane helix</keyword>
<feature type="transmembrane region" description="Helical" evidence="1">
    <location>
        <begin position="89"/>
        <end position="109"/>
    </location>
</feature>
<organism evidence="2 3">
    <name type="scientific">Lactobacillus gigeriorum DSM 23908 = CRBIP 24.85</name>
    <dbReference type="NCBI Taxonomy" id="1423751"/>
    <lineage>
        <taxon>Bacteria</taxon>
        <taxon>Bacillati</taxon>
        <taxon>Bacillota</taxon>
        <taxon>Bacilli</taxon>
        <taxon>Lactobacillales</taxon>
        <taxon>Lactobacillaceae</taxon>
        <taxon>Lactobacillus</taxon>
    </lineage>
</organism>
<proteinExistence type="predicted"/>
<gene>
    <name evidence="2" type="ORF">BN52_03325</name>
</gene>
<keyword evidence="1" id="KW-0812">Transmembrane</keyword>
<dbReference type="EMBL" id="CAKC01000059">
    <property type="protein sequence ID" value="CCI87202.1"/>
    <property type="molecule type" value="Genomic_DNA"/>
</dbReference>
<reference evidence="2 3" key="1">
    <citation type="submission" date="2012-06" db="EMBL/GenBank/DDBJ databases">
        <title>Draft genome sequence of Lactobacillus gigeriorum CRBIP 24.85T, isolated from chicken crop.</title>
        <authorList>
            <person name="Cousin S."/>
            <person name="Ma L."/>
            <person name="Creno S."/>
            <person name="Clermont D."/>
            <person name="Loux V."/>
            <person name="Bizet C."/>
            <person name="Bouchier C."/>
        </authorList>
    </citation>
    <scope>NUCLEOTIDE SEQUENCE [LARGE SCALE GENOMIC DNA]</scope>
    <source>
        <strain evidence="3">CRBIP 24.85T</strain>
    </source>
</reference>
<keyword evidence="1" id="KW-0472">Membrane</keyword>
<name>I7J2Z8_9LACO</name>
<accession>I7J2Z8</accession>